<feature type="transmembrane region" description="Helical" evidence="6">
    <location>
        <begin position="125"/>
        <end position="150"/>
    </location>
</feature>
<sequence>KFYNLFLPTSVGGDIVRVYGLGVTTGQNIEAMASVIVDRFTGLITLIVLAIASLVFGFAASEIVAIGTGLVLILIVPLGLSWVLLSRWFVRVVGRYTSDVSLLGRLANKSIELRSTILAYGSSKILVPAFLFTLLFYFFSIINVWVSALVFNGDVAMQEVGIAVPIIMVVMNLPVSIGGIGLMEMAYTYGFDTIGLGATLGLSTALLMRIKSILDALIGGCLHFFLGIAPKATNPEEST</sequence>
<evidence type="ECO:0000256" key="5">
    <source>
        <dbReference type="ARBA" id="ARBA00023136"/>
    </source>
</evidence>
<reference evidence="7" key="1">
    <citation type="submission" date="2018-05" db="EMBL/GenBank/DDBJ databases">
        <authorList>
            <person name="Lanie J.A."/>
            <person name="Ng W.-L."/>
            <person name="Kazmierczak K.M."/>
            <person name="Andrzejewski T.M."/>
            <person name="Davidsen T.M."/>
            <person name="Wayne K.J."/>
            <person name="Tettelin H."/>
            <person name="Glass J.I."/>
            <person name="Rusch D."/>
            <person name="Podicherti R."/>
            <person name="Tsui H.-C.T."/>
            <person name="Winkler M.E."/>
        </authorList>
    </citation>
    <scope>NUCLEOTIDE SEQUENCE</scope>
</reference>
<keyword evidence="2" id="KW-1003">Cell membrane</keyword>
<dbReference type="EMBL" id="UINC01142723">
    <property type="protein sequence ID" value="SVD31235.1"/>
    <property type="molecule type" value="Genomic_DNA"/>
</dbReference>
<feature type="non-terminal residue" evidence="7">
    <location>
        <position position="1"/>
    </location>
</feature>
<dbReference type="Pfam" id="PF03706">
    <property type="entry name" value="LPG_synthase_TM"/>
    <property type="match status" value="1"/>
</dbReference>
<evidence type="ECO:0000256" key="4">
    <source>
        <dbReference type="ARBA" id="ARBA00022989"/>
    </source>
</evidence>
<evidence type="ECO:0000313" key="7">
    <source>
        <dbReference type="EMBL" id="SVD31235.1"/>
    </source>
</evidence>
<dbReference type="GO" id="GO:0005886">
    <property type="term" value="C:plasma membrane"/>
    <property type="evidence" value="ECO:0007669"/>
    <property type="project" value="UniProtKB-SubCell"/>
</dbReference>
<feature type="transmembrane region" description="Helical" evidence="6">
    <location>
        <begin position="162"/>
        <end position="183"/>
    </location>
</feature>
<organism evidence="7">
    <name type="scientific">marine metagenome</name>
    <dbReference type="NCBI Taxonomy" id="408172"/>
    <lineage>
        <taxon>unclassified sequences</taxon>
        <taxon>metagenomes</taxon>
        <taxon>ecological metagenomes</taxon>
    </lineage>
</organism>
<name>A0A382UBJ0_9ZZZZ</name>
<comment type="subcellular location">
    <subcellularLocation>
        <location evidence="1">Cell membrane</location>
        <topology evidence="1">Multi-pass membrane protein</topology>
    </subcellularLocation>
</comment>
<protein>
    <recommendedName>
        <fullName evidence="8">Flippase-like domain-containing protein</fullName>
    </recommendedName>
</protein>
<accession>A0A382UBJ0</accession>
<dbReference type="PANTHER" id="PTHR40277">
    <property type="entry name" value="BLL5419 PROTEIN"/>
    <property type="match status" value="1"/>
</dbReference>
<proteinExistence type="predicted"/>
<evidence type="ECO:0000256" key="1">
    <source>
        <dbReference type="ARBA" id="ARBA00004651"/>
    </source>
</evidence>
<feature type="transmembrane region" description="Helical" evidence="6">
    <location>
        <begin position="40"/>
        <end position="58"/>
    </location>
</feature>
<evidence type="ECO:0000256" key="2">
    <source>
        <dbReference type="ARBA" id="ARBA00022475"/>
    </source>
</evidence>
<evidence type="ECO:0000256" key="6">
    <source>
        <dbReference type="SAM" id="Phobius"/>
    </source>
</evidence>
<gene>
    <name evidence="7" type="ORF">METZ01_LOCUS384089</name>
</gene>
<keyword evidence="5 6" id="KW-0472">Membrane</keyword>
<evidence type="ECO:0008006" key="8">
    <source>
        <dbReference type="Google" id="ProtNLM"/>
    </source>
</evidence>
<keyword evidence="3 6" id="KW-0812">Transmembrane</keyword>
<keyword evidence="4 6" id="KW-1133">Transmembrane helix</keyword>
<evidence type="ECO:0000256" key="3">
    <source>
        <dbReference type="ARBA" id="ARBA00022692"/>
    </source>
</evidence>
<feature type="transmembrane region" description="Helical" evidence="6">
    <location>
        <begin position="189"/>
        <end position="208"/>
    </location>
</feature>
<feature type="transmembrane region" description="Helical" evidence="6">
    <location>
        <begin position="70"/>
        <end position="90"/>
    </location>
</feature>
<dbReference type="AlphaFoldDB" id="A0A382UBJ0"/>
<dbReference type="InterPro" id="IPR022791">
    <property type="entry name" value="L-PG_synthase/AglD"/>
</dbReference>
<dbReference type="PANTHER" id="PTHR40277:SF1">
    <property type="entry name" value="BLL5419 PROTEIN"/>
    <property type="match status" value="1"/>
</dbReference>